<reference evidence="6 7" key="1">
    <citation type="submission" date="2024-02" db="EMBL/GenBank/DDBJ databases">
        <title>Lysinimicrobium sediminis NBRC 112286.</title>
        <authorList>
            <person name="Ichikawa N."/>
            <person name="Katano-Makiyama Y."/>
            <person name="Hidaka K."/>
        </authorList>
    </citation>
    <scope>NUCLEOTIDE SEQUENCE [LARGE SCALE GENOMIC DNA]</scope>
    <source>
        <strain evidence="6 7">NBRC 112286</strain>
    </source>
</reference>
<gene>
    <name evidence="6" type="ORF">Lsed01_02198</name>
</gene>
<evidence type="ECO:0000256" key="5">
    <source>
        <dbReference type="SAM" id="Phobius"/>
    </source>
</evidence>
<accession>A0ABP9WIS2</accession>
<proteinExistence type="predicted"/>
<dbReference type="EMBL" id="BAABRR010000013">
    <property type="protein sequence ID" value="GAA5519743.1"/>
    <property type="molecule type" value="Genomic_DNA"/>
</dbReference>
<keyword evidence="7" id="KW-1185">Reference proteome</keyword>
<feature type="transmembrane region" description="Helical" evidence="5">
    <location>
        <begin position="27"/>
        <end position="48"/>
    </location>
</feature>
<evidence type="ECO:0000256" key="2">
    <source>
        <dbReference type="ARBA" id="ARBA00022692"/>
    </source>
</evidence>
<evidence type="ECO:0000313" key="6">
    <source>
        <dbReference type="EMBL" id="GAA5519743.1"/>
    </source>
</evidence>
<comment type="caution">
    <text evidence="6">The sequence shown here is derived from an EMBL/GenBank/DDBJ whole genome shotgun (WGS) entry which is preliminary data.</text>
</comment>
<comment type="subcellular location">
    <subcellularLocation>
        <location evidence="1">Endomembrane system</location>
        <topology evidence="1">Multi-pass membrane protein</topology>
    </subcellularLocation>
</comment>
<evidence type="ECO:0000313" key="7">
    <source>
        <dbReference type="Proteomes" id="UP001426770"/>
    </source>
</evidence>
<evidence type="ECO:0000256" key="4">
    <source>
        <dbReference type="ARBA" id="ARBA00023136"/>
    </source>
</evidence>
<keyword evidence="4 5" id="KW-0472">Membrane</keyword>
<protein>
    <recommendedName>
        <fullName evidence="8">VIT family protein</fullName>
    </recommendedName>
</protein>
<feature type="transmembrane region" description="Helical" evidence="5">
    <location>
        <begin position="156"/>
        <end position="178"/>
    </location>
</feature>
<feature type="transmembrane region" description="Helical" evidence="5">
    <location>
        <begin position="54"/>
        <end position="73"/>
    </location>
</feature>
<sequence length="239" mass="25128">MTNTQPHHTSLFPDEDRVSRRLNALRAGVLGANDGIVSIAALLVGVVAANPSPAIILTAAIAGIAAGALSMGVGEYVSVSSQRDAEQAQLDRERQWHEHRPDWELDQLAQLHMETGMSEETARRAAIEQTAFDPLAAHARAHLGIDPEALINPWHAAFASLIAFTLGGMFPLLTAVLAPDSLKVPLTFGVVAVALAISGLVSARLGHAPRARAVLRNVLGGSLAMAITWGIGSFVGVHV</sequence>
<dbReference type="CDD" id="cd02432">
    <property type="entry name" value="Nodulin-21_like_1"/>
    <property type="match status" value="1"/>
</dbReference>
<evidence type="ECO:0000256" key="1">
    <source>
        <dbReference type="ARBA" id="ARBA00004127"/>
    </source>
</evidence>
<dbReference type="PANTHER" id="PTHR31851">
    <property type="entry name" value="FE(2+)/MN(2+) TRANSPORTER PCL1"/>
    <property type="match status" value="1"/>
</dbReference>
<keyword evidence="3 5" id="KW-1133">Transmembrane helix</keyword>
<keyword evidence="2 5" id="KW-0812">Transmembrane</keyword>
<feature type="transmembrane region" description="Helical" evidence="5">
    <location>
        <begin position="218"/>
        <end position="237"/>
    </location>
</feature>
<organism evidence="6 7">
    <name type="scientific">Demequina sediminis</name>
    <dbReference type="NCBI Taxonomy" id="1930058"/>
    <lineage>
        <taxon>Bacteria</taxon>
        <taxon>Bacillati</taxon>
        <taxon>Actinomycetota</taxon>
        <taxon>Actinomycetes</taxon>
        <taxon>Micrococcales</taxon>
        <taxon>Demequinaceae</taxon>
        <taxon>Demequina</taxon>
    </lineage>
</organism>
<dbReference type="InterPro" id="IPR008217">
    <property type="entry name" value="Ccc1_fam"/>
</dbReference>
<dbReference type="RefSeq" id="WP_286215448.1">
    <property type="nucleotide sequence ID" value="NZ_AP027736.1"/>
</dbReference>
<evidence type="ECO:0008006" key="8">
    <source>
        <dbReference type="Google" id="ProtNLM"/>
    </source>
</evidence>
<feature type="transmembrane region" description="Helical" evidence="5">
    <location>
        <begin position="184"/>
        <end position="206"/>
    </location>
</feature>
<dbReference type="Pfam" id="PF01988">
    <property type="entry name" value="VIT1"/>
    <property type="match status" value="1"/>
</dbReference>
<dbReference type="Proteomes" id="UP001426770">
    <property type="component" value="Unassembled WGS sequence"/>
</dbReference>
<name>A0ABP9WIS2_9MICO</name>
<evidence type="ECO:0000256" key="3">
    <source>
        <dbReference type="ARBA" id="ARBA00022989"/>
    </source>
</evidence>